<comment type="caution">
    <text evidence="1">The sequence shown here is derived from an EMBL/GenBank/DDBJ whole genome shotgun (WGS) entry which is preliminary data.</text>
</comment>
<evidence type="ECO:0000313" key="1">
    <source>
        <dbReference type="EMBL" id="KAJ8096555.1"/>
    </source>
</evidence>
<dbReference type="GeneID" id="80884104"/>
<organism evidence="1 2">
    <name type="scientific">Lipomyces tetrasporus</name>
    <dbReference type="NCBI Taxonomy" id="54092"/>
    <lineage>
        <taxon>Eukaryota</taxon>
        <taxon>Fungi</taxon>
        <taxon>Dikarya</taxon>
        <taxon>Ascomycota</taxon>
        <taxon>Saccharomycotina</taxon>
        <taxon>Lipomycetes</taxon>
        <taxon>Lipomycetales</taxon>
        <taxon>Lipomycetaceae</taxon>
        <taxon>Lipomyces</taxon>
    </lineage>
</organism>
<gene>
    <name evidence="1" type="ORF">POJ06DRAFT_263846</name>
</gene>
<name>A0AAD7QKH3_9ASCO</name>
<accession>A0AAD7QKH3</accession>
<evidence type="ECO:0000313" key="2">
    <source>
        <dbReference type="Proteomes" id="UP001217417"/>
    </source>
</evidence>
<dbReference type="Proteomes" id="UP001217417">
    <property type="component" value="Unassembled WGS sequence"/>
</dbReference>
<protein>
    <submittedName>
        <fullName evidence="1">Uncharacterized protein</fullName>
    </submittedName>
</protein>
<proteinExistence type="predicted"/>
<reference evidence="1" key="1">
    <citation type="submission" date="2023-03" db="EMBL/GenBank/DDBJ databases">
        <title>Near-Complete genome sequence of Lipomyces tetrasporous NRRL Y-64009, an oleaginous yeast capable of growing on lignocellulosic hydrolysates.</title>
        <authorList>
            <consortium name="Lawrence Berkeley National Laboratory"/>
            <person name="Jagtap S.S."/>
            <person name="Liu J.-J."/>
            <person name="Walukiewicz H.E."/>
            <person name="Pangilinan J."/>
            <person name="Lipzen A."/>
            <person name="Ahrendt S."/>
            <person name="Koriabine M."/>
            <person name="Cobaugh K."/>
            <person name="Salamov A."/>
            <person name="Yoshinaga Y."/>
            <person name="Ng V."/>
            <person name="Daum C."/>
            <person name="Grigoriev I.V."/>
            <person name="Slininger P.J."/>
            <person name="Dien B.S."/>
            <person name="Jin Y.-S."/>
            <person name="Rao C.V."/>
        </authorList>
    </citation>
    <scope>NUCLEOTIDE SEQUENCE</scope>
    <source>
        <strain evidence="1">NRRL Y-64009</strain>
    </source>
</reference>
<dbReference type="EMBL" id="JARPMG010000014">
    <property type="protein sequence ID" value="KAJ8096555.1"/>
    <property type="molecule type" value="Genomic_DNA"/>
</dbReference>
<dbReference type="RefSeq" id="XP_056040005.1">
    <property type="nucleotide sequence ID" value="XM_056188938.1"/>
</dbReference>
<sequence length="86" mass="9957">MALAGDNVNLGLTIEDIFPFSDEDIEDIRSVRIYLSTSTLQEFLEEGAFETAQERFKCKMRQRLTKIRNKARAISKKKKVLEIFSL</sequence>
<keyword evidence="2" id="KW-1185">Reference proteome</keyword>
<dbReference type="AlphaFoldDB" id="A0AAD7QKH3"/>